<dbReference type="EMBL" id="LLXU01000055">
    <property type="protein sequence ID" value="KRG46435.1"/>
    <property type="molecule type" value="Genomic_DNA"/>
</dbReference>
<accession>A0A0R0B0F6</accession>
<dbReference type="SUPFAM" id="SSF81901">
    <property type="entry name" value="HCP-like"/>
    <property type="match status" value="1"/>
</dbReference>
<gene>
    <name evidence="1" type="ORF">ARC20_05410</name>
</gene>
<keyword evidence="2" id="KW-1185">Reference proteome</keyword>
<evidence type="ECO:0000313" key="2">
    <source>
        <dbReference type="Proteomes" id="UP000051802"/>
    </source>
</evidence>
<reference evidence="1 2" key="1">
    <citation type="submission" date="2015-10" db="EMBL/GenBank/DDBJ databases">
        <title>Genome sequencing and analysis of members of genus Stenotrophomonas.</title>
        <authorList>
            <person name="Patil P.P."/>
            <person name="Midha S."/>
            <person name="Patil P.B."/>
        </authorList>
    </citation>
    <scope>NUCLEOTIDE SEQUENCE [LARGE SCALE GENOMIC DNA]</scope>
    <source>
        <strain evidence="1 2">JCM 16536</strain>
    </source>
</reference>
<dbReference type="Proteomes" id="UP000051802">
    <property type="component" value="Unassembled WGS sequence"/>
</dbReference>
<protein>
    <submittedName>
        <fullName evidence="1">Uncharacterized protein</fullName>
    </submittedName>
</protein>
<organism evidence="1 2">
    <name type="scientific">Stenotrophomonas panacihumi</name>
    <dbReference type="NCBI Taxonomy" id="676599"/>
    <lineage>
        <taxon>Bacteria</taxon>
        <taxon>Pseudomonadati</taxon>
        <taxon>Pseudomonadota</taxon>
        <taxon>Gammaproteobacteria</taxon>
        <taxon>Lysobacterales</taxon>
        <taxon>Lysobacteraceae</taxon>
        <taxon>Stenotrophomonas</taxon>
    </lineage>
</organism>
<sequence>MLILTGGFVASRYLTSSQAPEGQVGLPLAQVATVTRASYRRVDASVLAAQHLIDPGTVRPLAGRAFSIERPRERRPPGDAALFAKALVPAAGRGDAVASYRLYLIAAECDSAASPDVVETYRMTRHLLAPDYTAQLARQLEECEGLLMDPALSDRRHWLKLSAVQGSPEAALIYAASIEEVIGGPAQWARHPEQVIAYKRQAMDYLFNGAAQGYVGALSSLSQAYESGFLTPADPVKALAYRWVVQQVDPSPGSEGLAHRLEEGLSVQQRSDARRQAAVIHEECCVNLAGEDR</sequence>
<dbReference type="AlphaFoldDB" id="A0A0R0B0F6"/>
<dbReference type="Gene3D" id="1.25.40.10">
    <property type="entry name" value="Tetratricopeptide repeat domain"/>
    <property type="match status" value="1"/>
</dbReference>
<dbReference type="InterPro" id="IPR011990">
    <property type="entry name" value="TPR-like_helical_dom_sf"/>
</dbReference>
<dbReference type="STRING" id="676599.ARC20_05410"/>
<comment type="caution">
    <text evidence="1">The sequence shown here is derived from an EMBL/GenBank/DDBJ whole genome shotgun (WGS) entry which is preliminary data.</text>
</comment>
<name>A0A0R0B0F6_9GAMM</name>
<proteinExistence type="predicted"/>
<evidence type="ECO:0000313" key="1">
    <source>
        <dbReference type="EMBL" id="KRG46435.1"/>
    </source>
</evidence>